<dbReference type="OrthoDB" id="371827at2157"/>
<dbReference type="KEGG" id="tnu:BD01_1551"/>
<dbReference type="Pfam" id="PF00291">
    <property type="entry name" value="PALP"/>
    <property type="match status" value="1"/>
</dbReference>
<dbReference type="PIRSF" id="PIRSF006278">
    <property type="entry name" value="ACCD_DCysDesulf"/>
    <property type="match status" value="1"/>
</dbReference>
<dbReference type="NCBIfam" id="TIGR01275">
    <property type="entry name" value="ACC_deam_rel"/>
    <property type="match status" value="1"/>
</dbReference>
<evidence type="ECO:0000256" key="3">
    <source>
        <dbReference type="ARBA" id="ARBA00022898"/>
    </source>
</evidence>
<dbReference type="GeneID" id="24958883"/>
<sequence>MHPKIGSLLARFPRVELIKWETPIQYLPKVSERLGVDVYVKRDDLTGFGIGGNKVRKLEFLLGDAIARGCDTVITTGAVHSNHAFVTALAAKSLGLDAVLVLRGKEELKGNYLLDELMGIETRVYSVEKTSELWPIAQKVAEELKKEGRKPYLIPAGGASPVGTLGYVRAVGEIHAQMTRLGVEFDSVVDAVGSGGTLAGLLLGSVLVKAPWKVVGMDVGGFVEGLGERVKKLALEASELMGVSVEVPEPEIHDYGFGAYGKIVKEVAELIRFVGTSEGIILDPVYTGKAFYGLMELAERGELGETVLFIHTGGFPGVFHYGEEMLELIQKA</sequence>
<dbReference type="NCBIfam" id="NF010646">
    <property type="entry name" value="PRK14045.1"/>
    <property type="match status" value="1"/>
</dbReference>
<keyword evidence="8" id="KW-1185">Reference proteome</keyword>
<evidence type="ECO:0000256" key="2">
    <source>
        <dbReference type="ARBA" id="ARBA00008639"/>
    </source>
</evidence>
<accession>W8PM66</accession>
<organism evidence="7 8">
    <name type="scientific">Thermococcus nautili</name>
    <dbReference type="NCBI Taxonomy" id="195522"/>
    <lineage>
        <taxon>Archaea</taxon>
        <taxon>Methanobacteriati</taxon>
        <taxon>Methanobacteriota</taxon>
        <taxon>Thermococci</taxon>
        <taxon>Thermococcales</taxon>
        <taxon>Thermococcaceae</taxon>
        <taxon>Thermococcus</taxon>
    </lineage>
</organism>
<dbReference type="EMBL" id="CP007264">
    <property type="protein sequence ID" value="AHL23159.1"/>
    <property type="molecule type" value="Genomic_DNA"/>
</dbReference>
<evidence type="ECO:0000256" key="5">
    <source>
        <dbReference type="PIRSR" id="PIRSR006278-2"/>
    </source>
</evidence>
<evidence type="ECO:0000256" key="4">
    <source>
        <dbReference type="PIRSR" id="PIRSR006278-1"/>
    </source>
</evidence>
<dbReference type="eggNOG" id="arCOG01435">
    <property type="taxonomic scope" value="Archaea"/>
</dbReference>
<dbReference type="PANTHER" id="PTHR43780:SF2">
    <property type="entry name" value="1-AMINOCYCLOPROPANE-1-CARBOXYLATE DEAMINASE-RELATED"/>
    <property type="match status" value="1"/>
</dbReference>
<dbReference type="GO" id="GO:0019148">
    <property type="term" value="F:D-cysteine desulfhydrase activity"/>
    <property type="evidence" value="ECO:0007669"/>
    <property type="project" value="TreeGrafter"/>
</dbReference>
<evidence type="ECO:0000313" key="8">
    <source>
        <dbReference type="Proteomes" id="UP000019434"/>
    </source>
</evidence>
<evidence type="ECO:0000259" key="6">
    <source>
        <dbReference type="Pfam" id="PF00291"/>
    </source>
</evidence>
<dbReference type="STRING" id="195522.BD01_1551"/>
<gene>
    <name evidence="7" type="ORF">BD01_1551</name>
</gene>
<dbReference type="AlphaFoldDB" id="W8PM66"/>
<protein>
    <submittedName>
        <fullName evidence="7">1-aminocyclopropane-1-carboxylate deaminase</fullName>
    </submittedName>
</protein>
<dbReference type="InterPro" id="IPR027278">
    <property type="entry name" value="ACCD_DCysDesulf"/>
</dbReference>
<dbReference type="Gene3D" id="3.40.50.1100">
    <property type="match status" value="2"/>
</dbReference>
<name>W8PM66_9EURY</name>
<dbReference type="InterPro" id="IPR005966">
    <property type="entry name" value="D-Cys_desShydrase"/>
</dbReference>
<dbReference type="PANTHER" id="PTHR43780">
    <property type="entry name" value="1-AMINOCYCLOPROPANE-1-CARBOXYLATE DEAMINASE-RELATED"/>
    <property type="match status" value="1"/>
</dbReference>
<feature type="modified residue" description="N6-(pyridoxal phosphate)lysine" evidence="5">
    <location>
        <position position="54"/>
    </location>
</feature>
<comment type="similarity">
    <text evidence="2">Belongs to the ACC deaminase/D-cysteine desulfhydrase family.</text>
</comment>
<feature type="active site" description="Nucleophile" evidence="4">
    <location>
        <position position="81"/>
    </location>
</feature>
<evidence type="ECO:0000256" key="1">
    <source>
        <dbReference type="ARBA" id="ARBA00001933"/>
    </source>
</evidence>
<keyword evidence="3 5" id="KW-0663">Pyridoxal phosphate</keyword>
<feature type="domain" description="Tryptophan synthase beta chain-like PALP" evidence="6">
    <location>
        <begin position="18"/>
        <end position="313"/>
    </location>
</feature>
<evidence type="ECO:0000313" key="7">
    <source>
        <dbReference type="EMBL" id="AHL23159.1"/>
    </source>
</evidence>
<proteinExistence type="inferred from homology"/>
<dbReference type="InterPro" id="IPR001926">
    <property type="entry name" value="TrpB-like_PALP"/>
</dbReference>
<dbReference type="InterPro" id="IPR036052">
    <property type="entry name" value="TrpB-like_PALP_sf"/>
</dbReference>
<dbReference type="SUPFAM" id="SSF53686">
    <property type="entry name" value="Tryptophan synthase beta subunit-like PLP-dependent enzymes"/>
    <property type="match status" value="1"/>
</dbReference>
<reference evidence="7 8" key="1">
    <citation type="submission" date="2014-02" db="EMBL/GenBank/DDBJ databases">
        <title>Genome Sequence of an Hyperthermophilic Archaeon, Thermococcus nautili 30-1, producing viral vesicles.</title>
        <authorList>
            <person name="Oberto J."/>
            <person name="Gaudin M."/>
            <person name="Cossu M."/>
            <person name="Gorlas A."/>
            <person name="Slesarev A."/>
            <person name="Marguet E."/>
            <person name="Forterre P."/>
        </authorList>
    </citation>
    <scope>NUCLEOTIDE SEQUENCE [LARGE SCALE GENOMIC DNA]</scope>
    <source>
        <strain evidence="7 8">30-1</strain>
    </source>
</reference>
<dbReference type="RefSeq" id="WP_042691531.1">
    <property type="nucleotide sequence ID" value="NZ_CP007264.1"/>
</dbReference>
<dbReference type="Proteomes" id="UP000019434">
    <property type="component" value="Chromosome"/>
</dbReference>
<comment type="cofactor">
    <cofactor evidence="1">
        <name>pyridoxal 5'-phosphate</name>
        <dbReference type="ChEBI" id="CHEBI:597326"/>
    </cofactor>
</comment>
<dbReference type="HOGENOM" id="CLU_048897_1_0_2"/>